<proteinExistence type="predicted"/>
<dbReference type="EMBL" id="QPFP01000028">
    <property type="protein sequence ID" value="TEB29191.1"/>
    <property type="molecule type" value="Genomic_DNA"/>
</dbReference>
<evidence type="ECO:0000256" key="1">
    <source>
        <dbReference type="SAM" id="MobiDB-lite"/>
    </source>
</evidence>
<feature type="region of interest" description="Disordered" evidence="1">
    <location>
        <begin position="1"/>
        <end position="26"/>
    </location>
</feature>
<protein>
    <submittedName>
        <fullName evidence="2">Uncharacterized protein</fullName>
    </submittedName>
</protein>
<name>A0A4Y7T591_COPMI</name>
<gene>
    <name evidence="2" type="ORF">FA13DRAFT_665753</name>
</gene>
<evidence type="ECO:0000313" key="3">
    <source>
        <dbReference type="Proteomes" id="UP000298030"/>
    </source>
</evidence>
<reference evidence="2 3" key="1">
    <citation type="journal article" date="2019" name="Nat. Ecol. Evol.">
        <title>Megaphylogeny resolves global patterns of mushroom evolution.</title>
        <authorList>
            <person name="Varga T."/>
            <person name="Krizsan K."/>
            <person name="Foldi C."/>
            <person name="Dima B."/>
            <person name="Sanchez-Garcia M."/>
            <person name="Sanchez-Ramirez S."/>
            <person name="Szollosi G.J."/>
            <person name="Szarkandi J.G."/>
            <person name="Papp V."/>
            <person name="Albert L."/>
            <person name="Andreopoulos W."/>
            <person name="Angelini C."/>
            <person name="Antonin V."/>
            <person name="Barry K.W."/>
            <person name="Bougher N.L."/>
            <person name="Buchanan P."/>
            <person name="Buyck B."/>
            <person name="Bense V."/>
            <person name="Catcheside P."/>
            <person name="Chovatia M."/>
            <person name="Cooper J."/>
            <person name="Damon W."/>
            <person name="Desjardin D."/>
            <person name="Finy P."/>
            <person name="Geml J."/>
            <person name="Haridas S."/>
            <person name="Hughes K."/>
            <person name="Justo A."/>
            <person name="Karasinski D."/>
            <person name="Kautmanova I."/>
            <person name="Kiss B."/>
            <person name="Kocsube S."/>
            <person name="Kotiranta H."/>
            <person name="LaButti K.M."/>
            <person name="Lechner B.E."/>
            <person name="Liimatainen K."/>
            <person name="Lipzen A."/>
            <person name="Lukacs Z."/>
            <person name="Mihaltcheva S."/>
            <person name="Morgado L.N."/>
            <person name="Niskanen T."/>
            <person name="Noordeloos M.E."/>
            <person name="Ohm R.A."/>
            <person name="Ortiz-Santana B."/>
            <person name="Ovrebo C."/>
            <person name="Racz N."/>
            <person name="Riley R."/>
            <person name="Savchenko A."/>
            <person name="Shiryaev A."/>
            <person name="Soop K."/>
            <person name="Spirin V."/>
            <person name="Szebenyi C."/>
            <person name="Tomsovsky M."/>
            <person name="Tulloss R.E."/>
            <person name="Uehling J."/>
            <person name="Grigoriev I.V."/>
            <person name="Vagvolgyi C."/>
            <person name="Papp T."/>
            <person name="Martin F.M."/>
            <person name="Miettinen O."/>
            <person name="Hibbett D.S."/>
            <person name="Nagy L.G."/>
        </authorList>
    </citation>
    <scope>NUCLEOTIDE SEQUENCE [LARGE SCALE GENOMIC DNA]</scope>
    <source>
        <strain evidence="2 3">FP101781</strain>
    </source>
</reference>
<organism evidence="2 3">
    <name type="scientific">Coprinellus micaceus</name>
    <name type="common">Glistening ink-cap mushroom</name>
    <name type="synonym">Coprinus micaceus</name>
    <dbReference type="NCBI Taxonomy" id="71717"/>
    <lineage>
        <taxon>Eukaryota</taxon>
        <taxon>Fungi</taxon>
        <taxon>Dikarya</taxon>
        <taxon>Basidiomycota</taxon>
        <taxon>Agaricomycotina</taxon>
        <taxon>Agaricomycetes</taxon>
        <taxon>Agaricomycetidae</taxon>
        <taxon>Agaricales</taxon>
        <taxon>Agaricineae</taxon>
        <taxon>Psathyrellaceae</taxon>
        <taxon>Coprinellus</taxon>
    </lineage>
</organism>
<keyword evidence="3" id="KW-1185">Reference proteome</keyword>
<sequence length="76" mass="8510">MEVDDALYFSSRYGPSYSPQPSNRAGPRRFTWYTYVPRTHVGASDSPVRYSYHDYTEGVVPRVPGYIAGAASRGCI</sequence>
<dbReference type="AlphaFoldDB" id="A0A4Y7T591"/>
<accession>A0A4Y7T591</accession>
<evidence type="ECO:0000313" key="2">
    <source>
        <dbReference type="EMBL" id="TEB29191.1"/>
    </source>
</evidence>
<comment type="caution">
    <text evidence="2">The sequence shown here is derived from an EMBL/GenBank/DDBJ whole genome shotgun (WGS) entry which is preliminary data.</text>
</comment>
<dbReference type="Proteomes" id="UP000298030">
    <property type="component" value="Unassembled WGS sequence"/>
</dbReference>